<dbReference type="Pfam" id="PF03235">
    <property type="entry name" value="GmrSD_N"/>
    <property type="match status" value="1"/>
</dbReference>
<dbReference type="PANTHER" id="PTHR39639:SF1">
    <property type="entry name" value="DUF262 DOMAIN-CONTAINING PROTEIN"/>
    <property type="match status" value="1"/>
</dbReference>
<evidence type="ECO:0000259" key="2">
    <source>
        <dbReference type="Pfam" id="PF03235"/>
    </source>
</evidence>
<sequence length="411" mass="47528">MANEEEDELEYSDIDADTETADPDVFHVGDLLEVPTTHEYTTRELHDAVMDGDIDLNPAYQREVVWTDDKKTMLLDSIFRNFYVPPILFVVTQDDEGQNVKKCMDGKQRLTSIIQFFGGLIPYKDPRTHKQWYWTQTDRHRNVVPDEWKRKFESKKISCTEYTELSPVYERDVFQRVQLGVPLQPAEKLQAISSLRADWITELHHTYLTRRGAEDLVKYGEGIADTIDVQLKRAQAFQMIAQMAFFADGVEMQKSYSVAKLGAWLKGDEPLLEDYKDQIESVLEKFKELCMSQAFSYGFSRIAKRVAPIEFVFIGIIIYLLNDISDDSEIAEEIYNMRLFIRNAFPDAIRNRPDIVKKLWEFIVSMSKRQRCGIQWGPATATKKTKAASKRKTPRGMGNGQESGKRRKTKG</sequence>
<name>A0A4S4N0B7_9APHY</name>
<evidence type="ECO:0000256" key="1">
    <source>
        <dbReference type="SAM" id="MobiDB-lite"/>
    </source>
</evidence>
<accession>A0A4S4N0B7</accession>
<reference evidence="3 4" key="1">
    <citation type="submission" date="2019-02" db="EMBL/GenBank/DDBJ databases">
        <title>Genome sequencing of the rare red list fungi Antrodiella citrinella (Flaviporus citrinellus).</title>
        <authorList>
            <person name="Buettner E."/>
            <person name="Kellner H."/>
        </authorList>
    </citation>
    <scope>NUCLEOTIDE SEQUENCE [LARGE SCALE GENOMIC DNA]</scope>
    <source>
        <strain evidence="3 4">DSM 108506</strain>
    </source>
</reference>
<evidence type="ECO:0000313" key="3">
    <source>
        <dbReference type="EMBL" id="THH32294.1"/>
    </source>
</evidence>
<comment type="caution">
    <text evidence="3">The sequence shown here is derived from an EMBL/GenBank/DDBJ whole genome shotgun (WGS) entry which is preliminary data.</text>
</comment>
<dbReference type="InterPro" id="IPR004919">
    <property type="entry name" value="GmrSD_N"/>
</dbReference>
<keyword evidence="4" id="KW-1185">Reference proteome</keyword>
<dbReference type="EMBL" id="SGPM01000025">
    <property type="protein sequence ID" value="THH32294.1"/>
    <property type="molecule type" value="Genomic_DNA"/>
</dbReference>
<feature type="compositionally biased region" description="Basic residues" evidence="1">
    <location>
        <begin position="383"/>
        <end position="394"/>
    </location>
</feature>
<proteinExistence type="predicted"/>
<dbReference type="Proteomes" id="UP000308730">
    <property type="component" value="Unassembled WGS sequence"/>
</dbReference>
<feature type="domain" description="GmrSD restriction endonucleases N-terminal" evidence="2">
    <location>
        <begin position="52"/>
        <end position="181"/>
    </location>
</feature>
<gene>
    <name evidence="3" type="ORF">EUX98_g1899</name>
</gene>
<dbReference type="OrthoDB" id="5419821at2759"/>
<organism evidence="3 4">
    <name type="scientific">Antrodiella citrinella</name>
    <dbReference type="NCBI Taxonomy" id="2447956"/>
    <lineage>
        <taxon>Eukaryota</taxon>
        <taxon>Fungi</taxon>
        <taxon>Dikarya</taxon>
        <taxon>Basidiomycota</taxon>
        <taxon>Agaricomycotina</taxon>
        <taxon>Agaricomycetes</taxon>
        <taxon>Polyporales</taxon>
        <taxon>Steccherinaceae</taxon>
        <taxon>Antrodiella</taxon>
    </lineage>
</organism>
<protein>
    <recommendedName>
        <fullName evidence="2">GmrSD restriction endonucleases N-terminal domain-containing protein</fullName>
    </recommendedName>
</protein>
<dbReference type="AlphaFoldDB" id="A0A4S4N0B7"/>
<dbReference type="PANTHER" id="PTHR39639">
    <property type="entry name" value="CHROMOSOME 16, WHOLE GENOME SHOTGUN SEQUENCE"/>
    <property type="match status" value="1"/>
</dbReference>
<evidence type="ECO:0000313" key="4">
    <source>
        <dbReference type="Proteomes" id="UP000308730"/>
    </source>
</evidence>
<feature type="region of interest" description="Disordered" evidence="1">
    <location>
        <begin position="378"/>
        <end position="411"/>
    </location>
</feature>